<feature type="region of interest" description="Disordered" evidence="1">
    <location>
        <begin position="116"/>
        <end position="167"/>
    </location>
</feature>
<dbReference type="AlphaFoldDB" id="A0AAQ3NQS4"/>
<name>A0AAQ3NQS4_VIGMU</name>
<feature type="region of interest" description="Disordered" evidence="1">
    <location>
        <begin position="45"/>
        <end position="88"/>
    </location>
</feature>
<dbReference type="Proteomes" id="UP001374535">
    <property type="component" value="Chromosome 4"/>
</dbReference>
<proteinExistence type="predicted"/>
<sequence>MTLAIQGKYKMHETWLDTQSVVPFSLIFSTTHSTFFANLVTGQTHPQSQGYSGNPDPTNPPNSLRSHLPPSGRDLIPPAKTPSTANRFLISKPAVHPYISAPNQYAPPLQTTAEWKSTPRAELHGSPTWRPELPRGEPNSRRRCHRRGSTFSSQHFPEAPRDFQQGT</sequence>
<evidence type="ECO:0000256" key="1">
    <source>
        <dbReference type="SAM" id="MobiDB-lite"/>
    </source>
</evidence>
<dbReference type="EMBL" id="CP144697">
    <property type="protein sequence ID" value="WVZ14534.1"/>
    <property type="molecule type" value="Genomic_DNA"/>
</dbReference>
<evidence type="ECO:0000313" key="2">
    <source>
        <dbReference type="EMBL" id="WVZ14534.1"/>
    </source>
</evidence>
<gene>
    <name evidence="2" type="ORF">V8G54_012100</name>
</gene>
<accession>A0AAQ3NQS4</accession>
<evidence type="ECO:0000313" key="3">
    <source>
        <dbReference type="Proteomes" id="UP001374535"/>
    </source>
</evidence>
<feature type="compositionally biased region" description="Polar residues" evidence="1">
    <location>
        <begin position="45"/>
        <end position="65"/>
    </location>
</feature>
<organism evidence="2 3">
    <name type="scientific">Vigna mungo</name>
    <name type="common">Black gram</name>
    <name type="synonym">Phaseolus mungo</name>
    <dbReference type="NCBI Taxonomy" id="3915"/>
    <lineage>
        <taxon>Eukaryota</taxon>
        <taxon>Viridiplantae</taxon>
        <taxon>Streptophyta</taxon>
        <taxon>Embryophyta</taxon>
        <taxon>Tracheophyta</taxon>
        <taxon>Spermatophyta</taxon>
        <taxon>Magnoliopsida</taxon>
        <taxon>eudicotyledons</taxon>
        <taxon>Gunneridae</taxon>
        <taxon>Pentapetalae</taxon>
        <taxon>rosids</taxon>
        <taxon>fabids</taxon>
        <taxon>Fabales</taxon>
        <taxon>Fabaceae</taxon>
        <taxon>Papilionoideae</taxon>
        <taxon>50 kb inversion clade</taxon>
        <taxon>NPAAA clade</taxon>
        <taxon>indigoferoid/millettioid clade</taxon>
        <taxon>Phaseoleae</taxon>
        <taxon>Vigna</taxon>
    </lineage>
</organism>
<reference evidence="2 3" key="1">
    <citation type="journal article" date="2023" name="Life. Sci Alliance">
        <title>Evolutionary insights into 3D genome organization and epigenetic landscape of Vigna mungo.</title>
        <authorList>
            <person name="Junaid A."/>
            <person name="Singh B."/>
            <person name="Bhatia S."/>
        </authorList>
    </citation>
    <scope>NUCLEOTIDE SEQUENCE [LARGE SCALE GENOMIC DNA]</scope>
    <source>
        <strain evidence="2">Urdbean</strain>
    </source>
</reference>
<keyword evidence="3" id="KW-1185">Reference proteome</keyword>
<protein>
    <submittedName>
        <fullName evidence="2">Uncharacterized protein</fullName>
    </submittedName>
</protein>